<keyword evidence="3 7" id="KW-1003">Cell membrane</keyword>
<evidence type="ECO:0000256" key="2">
    <source>
        <dbReference type="ARBA" id="ARBA00010323"/>
    </source>
</evidence>
<evidence type="ECO:0000256" key="7">
    <source>
        <dbReference type="PIRNR" id="PIRNR016636"/>
    </source>
</evidence>
<keyword evidence="7 9" id="KW-0808">Transferase</keyword>
<feature type="transmembrane region" description="Helical" evidence="8">
    <location>
        <begin position="328"/>
        <end position="349"/>
    </location>
</feature>
<dbReference type="InterPro" id="IPR028362">
    <property type="entry name" value="AlgI"/>
</dbReference>
<feature type="transmembrane region" description="Helical" evidence="8">
    <location>
        <begin position="205"/>
        <end position="224"/>
    </location>
</feature>
<keyword evidence="6 7" id="KW-0472">Membrane</keyword>
<dbReference type="Proteomes" id="UP000184032">
    <property type="component" value="Unassembled WGS sequence"/>
</dbReference>
<name>A0A1M5TZA9_9FIRM</name>
<feature type="transmembrane region" description="Helical" evidence="8">
    <location>
        <begin position="74"/>
        <end position="93"/>
    </location>
</feature>
<evidence type="ECO:0000256" key="8">
    <source>
        <dbReference type="SAM" id="Phobius"/>
    </source>
</evidence>
<organism evidence="9 10">
    <name type="scientific">Anaerosphaera aminiphila DSM 21120</name>
    <dbReference type="NCBI Taxonomy" id="1120995"/>
    <lineage>
        <taxon>Bacteria</taxon>
        <taxon>Bacillati</taxon>
        <taxon>Bacillota</taxon>
        <taxon>Tissierellia</taxon>
        <taxon>Tissierellales</taxon>
        <taxon>Peptoniphilaceae</taxon>
        <taxon>Anaerosphaera</taxon>
    </lineage>
</organism>
<dbReference type="InterPro" id="IPR004299">
    <property type="entry name" value="MBOAT_fam"/>
</dbReference>
<protein>
    <submittedName>
        <fullName evidence="9">D-alanyl-lipoteichoic acid acyltransferase DltB, MBOAT superfamily</fullName>
    </submittedName>
</protein>
<feature type="transmembrane region" description="Helical" evidence="8">
    <location>
        <begin position="361"/>
        <end position="383"/>
    </location>
</feature>
<keyword evidence="10" id="KW-1185">Reference proteome</keyword>
<feature type="transmembrane region" description="Helical" evidence="8">
    <location>
        <begin position="418"/>
        <end position="440"/>
    </location>
</feature>
<feature type="transmembrane region" description="Helical" evidence="8">
    <location>
        <begin position="452"/>
        <end position="476"/>
    </location>
</feature>
<dbReference type="InterPro" id="IPR024194">
    <property type="entry name" value="Ac/AlaTfrase_AlgI/DltB"/>
</dbReference>
<dbReference type="Pfam" id="PF03062">
    <property type="entry name" value="MBOAT"/>
    <property type="match status" value="1"/>
</dbReference>
<dbReference type="AlphaFoldDB" id="A0A1M5TZA9"/>
<feature type="transmembrane region" description="Helical" evidence="8">
    <location>
        <begin position="99"/>
        <end position="119"/>
    </location>
</feature>
<feature type="transmembrane region" description="Helical" evidence="8">
    <location>
        <begin position="304"/>
        <end position="322"/>
    </location>
</feature>
<keyword evidence="5 8" id="KW-1133">Transmembrane helix</keyword>
<dbReference type="GO" id="GO:0042121">
    <property type="term" value="P:alginic acid biosynthetic process"/>
    <property type="evidence" value="ECO:0007669"/>
    <property type="project" value="InterPro"/>
</dbReference>
<keyword evidence="7 9" id="KW-0012">Acyltransferase</keyword>
<dbReference type="PIRSF" id="PIRSF500217">
    <property type="entry name" value="AlgI"/>
    <property type="match status" value="1"/>
</dbReference>
<dbReference type="EMBL" id="FQXI01000013">
    <property type="protein sequence ID" value="SHH55946.1"/>
    <property type="molecule type" value="Genomic_DNA"/>
</dbReference>
<comment type="similarity">
    <text evidence="2 7">Belongs to the membrane-bound acyltransferase family.</text>
</comment>
<evidence type="ECO:0000256" key="6">
    <source>
        <dbReference type="ARBA" id="ARBA00023136"/>
    </source>
</evidence>
<evidence type="ECO:0000313" key="9">
    <source>
        <dbReference type="EMBL" id="SHH55946.1"/>
    </source>
</evidence>
<accession>A0A1M5TZA9</accession>
<dbReference type="InterPro" id="IPR051085">
    <property type="entry name" value="MB_O-acyltransferase"/>
</dbReference>
<dbReference type="PANTHER" id="PTHR13285:SF18">
    <property type="entry name" value="PROTEIN-CYSTEINE N-PALMITOYLTRANSFERASE RASP"/>
    <property type="match status" value="1"/>
</dbReference>
<proteinExistence type="inferred from homology"/>
<evidence type="ECO:0000256" key="5">
    <source>
        <dbReference type="ARBA" id="ARBA00022989"/>
    </source>
</evidence>
<evidence type="ECO:0000256" key="4">
    <source>
        <dbReference type="ARBA" id="ARBA00022692"/>
    </source>
</evidence>
<evidence type="ECO:0000256" key="1">
    <source>
        <dbReference type="ARBA" id="ARBA00004651"/>
    </source>
</evidence>
<dbReference type="PANTHER" id="PTHR13285">
    <property type="entry name" value="ACYLTRANSFERASE"/>
    <property type="match status" value="1"/>
</dbReference>
<reference evidence="9 10" key="1">
    <citation type="submission" date="2016-11" db="EMBL/GenBank/DDBJ databases">
        <authorList>
            <person name="Jaros S."/>
            <person name="Januszkiewicz K."/>
            <person name="Wedrychowicz H."/>
        </authorList>
    </citation>
    <scope>NUCLEOTIDE SEQUENCE [LARGE SCALE GENOMIC DNA]</scope>
    <source>
        <strain evidence="9 10">DSM 21120</strain>
    </source>
</reference>
<sequence length="489" mass="57240">MILFESSFIIFTILIIFLYYTFLKNYQWQLLLVGSLFFYYYFTKSNFIFFSIINTFVFGLLIEKVEKKQLKKTLLILCLLINFGLLFLIKYSNFFANKYGILIPLGISFYMFQSISYVIDVYRGSYKSEKNPFKFALFVSYFPQIIQGPIGRYNKLAPQMFKKHEYNSSDFRYGFETICWGAFKKIFIADRIATFVNAVFANYEGYYGAVIFLAVFAYSIQIYTDFSGGIDIVRGISQILGIELDVNFRRPFFARSVSDFWRRWHITLSAWMKDYVFYSLNLSKPLAFINKKARKALGNKTGKLISVCISTYILYFIVGIWHGAGSNYVFYGLWNGTIISLSLYFESYFKKIKKKLHITDYTNWFMLFQILRANVLVTLGRYFSRADSAKTAFAMLKRTFTQFSFADVKLATLYDMGYTFNGIAALILCILIVFVVDLCFEKKVNLYKKFDSANTFIQLLVITIFVLLIVFGVIYAEGYVSTEFIYRQY</sequence>
<feature type="transmembrane region" description="Helical" evidence="8">
    <location>
        <begin position="7"/>
        <end position="26"/>
    </location>
</feature>
<gene>
    <name evidence="9" type="ORF">SAMN02745245_01600</name>
</gene>
<comment type="subcellular location">
    <subcellularLocation>
        <location evidence="1">Cell membrane</location>
        <topology evidence="1">Multi-pass membrane protein</topology>
    </subcellularLocation>
</comment>
<dbReference type="PIRSF" id="PIRSF016636">
    <property type="entry name" value="AlgI_DltB"/>
    <property type="match status" value="1"/>
</dbReference>
<dbReference type="STRING" id="1120995.SAMN02745245_01600"/>
<keyword evidence="4 8" id="KW-0812">Transmembrane</keyword>
<dbReference type="GO" id="GO:0016746">
    <property type="term" value="F:acyltransferase activity"/>
    <property type="evidence" value="ECO:0007669"/>
    <property type="project" value="UniProtKB-KW"/>
</dbReference>
<dbReference type="GO" id="GO:0005886">
    <property type="term" value="C:plasma membrane"/>
    <property type="evidence" value="ECO:0007669"/>
    <property type="project" value="UniProtKB-SubCell"/>
</dbReference>
<evidence type="ECO:0000313" key="10">
    <source>
        <dbReference type="Proteomes" id="UP000184032"/>
    </source>
</evidence>
<feature type="transmembrane region" description="Helical" evidence="8">
    <location>
        <begin position="38"/>
        <end position="62"/>
    </location>
</feature>
<evidence type="ECO:0000256" key="3">
    <source>
        <dbReference type="ARBA" id="ARBA00022475"/>
    </source>
</evidence>